<organism evidence="2 3">
    <name type="scientific">Amycolatopsis rhabdoformis</name>
    <dbReference type="NCBI Taxonomy" id="1448059"/>
    <lineage>
        <taxon>Bacteria</taxon>
        <taxon>Bacillati</taxon>
        <taxon>Actinomycetota</taxon>
        <taxon>Actinomycetes</taxon>
        <taxon>Pseudonocardiales</taxon>
        <taxon>Pseudonocardiaceae</taxon>
        <taxon>Amycolatopsis</taxon>
    </lineage>
</organism>
<evidence type="ECO:0000256" key="1">
    <source>
        <dbReference type="SAM" id="MobiDB-lite"/>
    </source>
</evidence>
<reference evidence="2 3" key="1">
    <citation type="journal article" date="2015" name="Int. J. Syst. Evol. Microbiol.">
        <title>Amycolatopsis rhabdoformis sp. nov., an actinomycete isolated from a tropical forest soil.</title>
        <authorList>
            <person name="Souza W.R."/>
            <person name="Silva R.E."/>
            <person name="Goodfellow M."/>
            <person name="Busarakam K."/>
            <person name="Figueiro F.S."/>
            <person name="Ferreira D."/>
            <person name="Rodrigues-Filho E."/>
            <person name="Moraes L.A.B."/>
            <person name="Zucchi T.D."/>
        </authorList>
    </citation>
    <scope>NUCLEOTIDE SEQUENCE [LARGE SCALE GENOMIC DNA]</scope>
    <source>
        <strain evidence="2 3">NCIMB 14900</strain>
    </source>
</reference>
<evidence type="ECO:0000313" key="2">
    <source>
        <dbReference type="EMBL" id="WSE30348.1"/>
    </source>
</evidence>
<keyword evidence="3" id="KW-1185">Reference proteome</keyword>
<evidence type="ECO:0008006" key="4">
    <source>
        <dbReference type="Google" id="ProtNLM"/>
    </source>
</evidence>
<dbReference type="Proteomes" id="UP001330812">
    <property type="component" value="Chromosome"/>
</dbReference>
<accession>A0ABZ1I8W0</accession>
<proteinExistence type="predicted"/>
<dbReference type="EMBL" id="CP142149">
    <property type="protein sequence ID" value="WSE30348.1"/>
    <property type="molecule type" value="Genomic_DNA"/>
</dbReference>
<sequence length="186" mass="18460">MTGGFDAVTEDLERAADTIGDVVGSAAGLLWQGPSGDYGHAGVQAGWGSFVDDLKSVVDGLAGKAQGHGEDLRTAAVRYAAADGAAGDSIVAVASKALDALGGHGKPSSGGAFFAPLSGALARAAEEPRGPEWTGGGTGRISGSIDDGPAGVMSPERSRQLFPGARAGVEENPVDENPVDTDGPVF</sequence>
<evidence type="ECO:0000313" key="3">
    <source>
        <dbReference type="Proteomes" id="UP001330812"/>
    </source>
</evidence>
<protein>
    <recommendedName>
        <fullName evidence="4">WXG100 family type VII secretion target</fullName>
    </recommendedName>
</protein>
<name>A0ABZ1I8W0_9PSEU</name>
<dbReference type="RefSeq" id="WP_326569295.1">
    <property type="nucleotide sequence ID" value="NZ_CP142149.1"/>
</dbReference>
<feature type="region of interest" description="Disordered" evidence="1">
    <location>
        <begin position="125"/>
        <end position="186"/>
    </location>
</feature>
<gene>
    <name evidence="2" type="ORF">VSH64_47465</name>
</gene>